<dbReference type="AlphaFoldDB" id="A0A8D8MSR3"/>
<reference evidence="1" key="1">
    <citation type="submission" date="2021-05" db="EMBL/GenBank/DDBJ databases">
        <authorList>
            <person name="Alioto T."/>
            <person name="Alioto T."/>
            <person name="Gomez Garrido J."/>
        </authorList>
    </citation>
    <scope>NUCLEOTIDE SEQUENCE</scope>
</reference>
<protein>
    <submittedName>
        <fullName evidence="1">(northern house mosquito) hypothetical protein</fullName>
    </submittedName>
</protein>
<sequence length="120" mass="13754">MWCSRPLTFRWPIRRLEMFVMLGSRNASDVSCQQREDAETLADRASKNSEEESEEFSALTSSCRCSMELTGMYLACPGKSTDTLSFLTKTDRAAPRCFSRSAWFRIRNVFIESTSLTVNR</sequence>
<organism evidence="1">
    <name type="scientific">Culex pipiens</name>
    <name type="common">House mosquito</name>
    <dbReference type="NCBI Taxonomy" id="7175"/>
    <lineage>
        <taxon>Eukaryota</taxon>
        <taxon>Metazoa</taxon>
        <taxon>Ecdysozoa</taxon>
        <taxon>Arthropoda</taxon>
        <taxon>Hexapoda</taxon>
        <taxon>Insecta</taxon>
        <taxon>Pterygota</taxon>
        <taxon>Neoptera</taxon>
        <taxon>Endopterygota</taxon>
        <taxon>Diptera</taxon>
        <taxon>Nematocera</taxon>
        <taxon>Culicoidea</taxon>
        <taxon>Culicidae</taxon>
        <taxon>Culicinae</taxon>
        <taxon>Culicini</taxon>
        <taxon>Culex</taxon>
        <taxon>Culex</taxon>
    </lineage>
</organism>
<dbReference type="EMBL" id="HBUE01328072">
    <property type="protein sequence ID" value="CAG6591726.1"/>
    <property type="molecule type" value="Transcribed_RNA"/>
</dbReference>
<evidence type="ECO:0000313" key="1">
    <source>
        <dbReference type="EMBL" id="CAG6539676.1"/>
    </source>
</evidence>
<proteinExistence type="predicted"/>
<dbReference type="EMBL" id="HBUE01221424">
    <property type="protein sequence ID" value="CAG6539676.1"/>
    <property type="molecule type" value="Transcribed_RNA"/>
</dbReference>
<dbReference type="EMBL" id="HBUE01067519">
    <property type="protein sequence ID" value="CAG6471419.1"/>
    <property type="molecule type" value="Transcribed_RNA"/>
</dbReference>
<accession>A0A8D8MSR3</accession>
<name>A0A8D8MSR3_CULPI</name>